<evidence type="ECO:0000256" key="1">
    <source>
        <dbReference type="SAM" id="Coils"/>
    </source>
</evidence>
<feature type="compositionally biased region" description="Polar residues" evidence="2">
    <location>
        <begin position="43"/>
        <end position="72"/>
    </location>
</feature>
<sequence>MADSSVNFWVNPFQMLRFNGNEEQYNTAVLTKEAGDDERENGDNTIIRTNSPRLSTPGSYTKKSSLPMSTPTRIRRHSFTPEEKPPKGINYNSMPPPTKVVTPADAAAVLASLTPPFNGAYINHDKKHSHKHTVDDKLSKKQLKRSISFNHSNRPISPRQTAPAPYIDVAEVLATTVSFVRENNKKLDRLSDEVRSDGQSSDYDMDSDDSMDSYQQSSNNGEIENEIHEIQMLAVQLDDMEQKYKEQLRGKNRLIEQLENSLKKSGKDQKKRRIEVERLESQLEAARRAINELVEQMGCMTRGQSPDPELADNLRTLEQELEGKNVLINELNKKIQISNRQAIESKEKEKKLELISNQLLKYQSLESEWQDKQKTLDSLTSQLEILRKREYELHEKDALIETLNIRLDTSQKVIAELREKHAPHDLLRQLRQKDYIIDTLTQQVENIDSDMKDKDDDISALTAKLTEEKRQIEKLKEQTAQIEPLKKKVEDAEDAAYDIQTKLSQKERQLVELEKRYKEASRNSQDSQDQLISQEQTISALRQEISQLRQAFTVQSTETREKDRLLTTLRDETAHMRSNYQGLLNALSEKDQRIQQFEQHLESLQNASKSDSHEKESKISKNEVRLNALQKVLNNKIEACRDYEKKIVDLEKDFDVLKSQFEETRSASSEKEIKITRLVKMNRQLKEEVSELKQKMEEKEKELVLIKSKIPKPNPGKAPAASVRSAPTKGPRSRVSSMYSASGGESSSDEAAKSGRPRIRKAASLSGIDNSPLKNKTTFSSVSRRTSDSPRVALARSRSSTSTSSLDQKRRSNLAPIPKRDVKPRLPSTVNTVDVLKKRRDAITSNKESSPINRSAVTQRKRDMEVLNHMLSGVAPDRKNRSSTLAQKRSTITESGSSKKKLTDTVSSDSDREIKKSSTVKRSSDLTTIMEKIRNNDDSASKTTRPKASRPIVNTQASSSTMKARTSLSRPLPSKKP</sequence>
<name>A0A9N8VRP6_FUNMO</name>
<feature type="compositionally biased region" description="Polar residues" evidence="2">
    <location>
        <begin position="843"/>
        <end position="858"/>
    </location>
</feature>
<feature type="compositionally biased region" description="Low complexity" evidence="2">
    <location>
        <begin position="793"/>
        <end position="806"/>
    </location>
</feature>
<feature type="region of interest" description="Disordered" evidence="2">
    <location>
        <begin position="705"/>
        <end position="977"/>
    </location>
</feature>
<keyword evidence="4" id="KW-1185">Reference proteome</keyword>
<feature type="compositionally biased region" description="Polar residues" evidence="2">
    <location>
        <begin position="767"/>
        <end position="784"/>
    </location>
</feature>
<dbReference type="EMBL" id="CAJVPP010000276">
    <property type="protein sequence ID" value="CAG8464023.1"/>
    <property type="molecule type" value="Genomic_DNA"/>
</dbReference>
<evidence type="ECO:0000313" key="3">
    <source>
        <dbReference type="EMBL" id="CAG8464023.1"/>
    </source>
</evidence>
<keyword evidence="1" id="KW-0175">Coiled coil</keyword>
<feature type="compositionally biased region" description="Polar residues" evidence="2">
    <location>
        <begin position="952"/>
        <end position="969"/>
    </location>
</feature>
<proteinExistence type="predicted"/>
<feature type="region of interest" description="Disordered" evidence="2">
    <location>
        <begin position="190"/>
        <end position="219"/>
    </location>
</feature>
<dbReference type="Proteomes" id="UP000789375">
    <property type="component" value="Unassembled WGS sequence"/>
</dbReference>
<accession>A0A9N8VRP6</accession>
<gene>
    <name evidence="3" type="ORF">FMOSSE_LOCUS2184</name>
</gene>
<dbReference type="AlphaFoldDB" id="A0A9N8VRP6"/>
<feature type="compositionally biased region" description="Polar residues" evidence="2">
    <location>
        <begin position="882"/>
        <end position="896"/>
    </location>
</feature>
<reference evidence="3" key="1">
    <citation type="submission" date="2021-06" db="EMBL/GenBank/DDBJ databases">
        <authorList>
            <person name="Kallberg Y."/>
            <person name="Tangrot J."/>
            <person name="Rosling A."/>
        </authorList>
    </citation>
    <scope>NUCLEOTIDE SEQUENCE</scope>
    <source>
        <strain evidence="3">87-6 pot B 2015</strain>
    </source>
</reference>
<organism evidence="3 4">
    <name type="scientific">Funneliformis mosseae</name>
    <name type="common">Endomycorrhizal fungus</name>
    <name type="synonym">Glomus mosseae</name>
    <dbReference type="NCBI Taxonomy" id="27381"/>
    <lineage>
        <taxon>Eukaryota</taxon>
        <taxon>Fungi</taxon>
        <taxon>Fungi incertae sedis</taxon>
        <taxon>Mucoromycota</taxon>
        <taxon>Glomeromycotina</taxon>
        <taxon>Glomeromycetes</taxon>
        <taxon>Glomerales</taxon>
        <taxon>Glomeraceae</taxon>
        <taxon>Funneliformis</taxon>
    </lineage>
</organism>
<protein>
    <submittedName>
        <fullName evidence="3">4772_t:CDS:1</fullName>
    </submittedName>
</protein>
<feature type="compositionally biased region" description="Basic and acidic residues" evidence="2">
    <location>
        <begin position="931"/>
        <end position="940"/>
    </location>
</feature>
<feature type="region of interest" description="Disordered" evidence="2">
    <location>
        <begin position="34"/>
        <end position="72"/>
    </location>
</feature>
<feature type="coiled-coil region" evidence="1">
    <location>
        <begin position="223"/>
        <end position="551"/>
    </location>
</feature>
<feature type="compositionally biased region" description="Low complexity" evidence="2">
    <location>
        <begin position="736"/>
        <end position="746"/>
    </location>
</feature>
<evidence type="ECO:0000313" key="4">
    <source>
        <dbReference type="Proteomes" id="UP000789375"/>
    </source>
</evidence>
<evidence type="ECO:0000256" key="2">
    <source>
        <dbReference type="SAM" id="MobiDB-lite"/>
    </source>
</evidence>
<comment type="caution">
    <text evidence="3">The sequence shown here is derived from an EMBL/GenBank/DDBJ whole genome shotgun (WGS) entry which is preliminary data.</text>
</comment>